<dbReference type="Proteomes" id="UP000663832">
    <property type="component" value="Unassembled WGS sequence"/>
</dbReference>
<evidence type="ECO:0000256" key="5">
    <source>
        <dbReference type="SAM" id="Phobius"/>
    </source>
</evidence>
<evidence type="ECO:0000259" key="6">
    <source>
        <dbReference type="PROSITE" id="PS50102"/>
    </source>
</evidence>
<keyword evidence="5" id="KW-0472">Membrane</keyword>
<dbReference type="PANTHER" id="PTHR48033:SF10">
    <property type="entry name" value="RNA-BINDING PROTEIN SQUID"/>
    <property type="match status" value="1"/>
</dbReference>
<evidence type="ECO:0000313" key="10">
    <source>
        <dbReference type="Proteomes" id="UP000663877"/>
    </source>
</evidence>
<dbReference type="GO" id="GO:0000785">
    <property type="term" value="C:chromatin"/>
    <property type="evidence" value="ECO:0007669"/>
    <property type="project" value="TreeGrafter"/>
</dbReference>
<keyword evidence="3" id="KW-0694">RNA-binding</keyword>
<evidence type="ECO:0000256" key="4">
    <source>
        <dbReference type="SAM" id="Coils"/>
    </source>
</evidence>
<protein>
    <recommendedName>
        <fullName evidence="6">RRM domain-containing protein</fullName>
    </recommendedName>
</protein>
<keyword evidence="4" id="KW-0175">Coiled coil</keyword>
<dbReference type="EMBL" id="CAJNOI010000178">
    <property type="protein sequence ID" value="CAF1160987.1"/>
    <property type="molecule type" value="Genomic_DNA"/>
</dbReference>
<organism evidence="8 10">
    <name type="scientific">Adineta steineri</name>
    <dbReference type="NCBI Taxonomy" id="433720"/>
    <lineage>
        <taxon>Eukaryota</taxon>
        <taxon>Metazoa</taxon>
        <taxon>Spiralia</taxon>
        <taxon>Gnathifera</taxon>
        <taxon>Rotifera</taxon>
        <taxon>Eurotatoria</taxon>
        <taxon>Bdelloidea</taxon>
        <taxon>Adinetida</taxon>
        <taxon>Adinetidae</taxon>
        <taxon>Adineta</taxon>
    </lineage>
</organism>
<dbReference type="InterPro" id="IPR035979">
    <property type="entry name" value="RBD_domain_sf"/>
</dbReference>
<dbReference type="PROSITE" id="PS50102">
    <property type="entry name" value="RRM"/>
    <property type="match status" value="1"/>
</dbReference>
<dbReference type="InterPro" id="IPR000504">
    <property type="entry name" value="RRM_dom"/>
</dbReference>
<dbReference type="PANTHER" id="PTHR48033">
    <property type="entry name" value="RNA-BINDING (RRM/RBD/RNP MOTIFS) FAMILY PROTEIN"/>
    <property type="match status" value="1"/>
</dbReference>
<dbReference type="Gene3D" id="3.30.70.330">
    <property type="match status" value="1"/>
</dbReference>
<dbReference type="InterPro" id="IPR012677">
    <property type="entry name" value="Nucleotide-bd_a/b_plait_sf"/>
</dbReference>
<accession>A0A814TKI6</accession>
<dbReference type="SMART" id="SM00360">
    <property type="entry name" value="RRM"/>
    <property type="match status" value="2"/>
</dbReference>
<dbReference type="GO" id="GO:0003723">
    <property type="term" value="F:RNA binding"/>
    <property type="evidence" value="ECO:0007669"/>
    <property type="project" value="UniProtKB-UniRule"/>
</dbReference>
<gene>
    <name evidence="8" type="ORF">BJG266_LOCUS24636</name>
    <name evidence="7" type="ORF">QVE165_LOCUS2607</name>
</gene>
<dbReference type="GO" id="GO:0010468">
    <property type="term" value="P:regulation of gene expression"/>
    <property type="evidence" value="ECO:0007669"/>
    <property type="project" value="TreeGrafter"/>
</dbReference>
<feature type="transmembrane region" description="Helical" evidence="5">
    <location>
        <begin position="77"/>
        <end position="98"/>
    </location>
</feature>
<proteinExistence type="predicted"/>
<evidence type="ECO:0000256" key="1">
    <source>
        <dbReference type="ARBA" id="ARBA00004123"/>
    </source>
</evidence>
<dbReference type="GO" id="GO:0005654">
    <property type="term" value="C:nucleoplasm"/>
    <property type="evidence" value="ECO:0007669"/>
    <property type="project" value="TreeGrafter"/>
</dbReference>
<evidence type="ECO:0000256" key="3">
    <source>
        <dbReference type="PROSITE-ProRule" id="PRU00176"/>
    </source>
</evidence>
<dbReference type="OrthoDB" id="10033286at2759"/>
<evidence type="ECO:0000313" key="8">
    <source>
        <dbReference type="EMBL" id="CAF1160987.1"/>
    </source>
</evidence>
<comment type="caution">
    <text evidence="8">The sequence shown here is derived from an EMBL/GenBank/DDBJ whole genome shotgun (WGS) entry which is preliminary data.</text>
</comment>
<evidence type="ECO:0000313" key="7">
    <source>
        <dbReference type="EMBL" id="CAF0771011.1"/>
    </source>
</evidence>
<feature type="domain" description="RRM" evidence="6">
    <location>
        <begin position="412"/>
        <end position="487"/>
    </location>
</feature>
<dbReference type="EMBL" id="CAJNOM010000008">
    <property type="protein sequence ID" value="CAF0771011.1"/>
    <property type="molecule type" value="Genomic_DNA"/>
</dbReference>
<keyword evidence="9" id="KW-1185">Reference proteome</keyword>
<dbReference type="SUPFAM" id="SSF54928">
    <property type="entry name" value="RNA-binding domain, RBD"/>
    <property type="match status" value="1"/>
</dbReference>
<dbReference type="Proteomes" id="UP000663877">
    <property type="component" value="Unassembled WGS sequence"/>
</dbReference>
<comment type="subcellular location">
    <subcellularLocation>
        <location evidence="1">Nucleus</location>
    </subcellularLocation>
</comment>
<reference evidence="8" key="1">
    <citation type="submission" date="2021-02" db="EMBL/GenBank/DDBJ databases">
        <authorList>
            <person name="Nowell W R."/>
        </authorList>
    </citation>
    <scope>NUCLEOTIDE SEQUENCE</scope>
</reference>
<evidence type="ECO:0000256" key="2">
    <source>
        <dbReference type="ARBA" id="ARBA00023242"/>
    </source>
</evidence>
<evidence type="ECO:0000313" key="9">
    <source>
        <dbReference type="Proteomes" id="UP000663832"/>
    </source>
</evidence>
<name>A0A814TKI6_9BILA</name>
<keyword evidence="5" id="KW-1133">Transmembrane helix</keyword>
<keyword evidence="5" id="KW-0812">Transmembrane</keyword>
<feature type="coiled-coil region" evidence="4">
    <location>
        <begin position="544"/>
        <end position="624"/>
    </location>
</feature>
<dbReference type="AlphaFoldDB" id="A0A814TKI6"/>
<sequence length="627" mass="73529">MDNIVNDLEAGVSSNIPRNSNKKMRKRKQLNNLLKFRLTKTNSNDILRSSEDELFLPQQKLSITKSRTSRYRFCWKYFQYISCFTLLCLFLFVCVGLISSNIKLKNEIQHLSSRITEIEKKSSDLDLNNILSTIEQIKIRLNFLEHLNFSLINDNNVISSKSRLIERRLITSPKQTNKLYVKNQQLENMINKTFVEVYDQLNSLRNDVLNFNQTIKIQQLTTYVDELTQFFHNSSDKTTVVLNKFQSDLDKLRGKIDECKCSKELIHLKSTVVNSDQLQQSIVTKDNLISSSSSSTKSISTNSKTCKLMSKRRQLFVGVLDKQIWTNEKLCAYFNKHATRNDDQYVVHCEIMEYNDARFDGKSFAFITFTDEACVNYCMEKRAEFYDEYGITLKRLLPDNVTKCERLMSTPDIVIRISLPDPLFNNANIRSYFGEYGKVMETKMLDEEGTAGICLITFEEFDSSDRVLLDAPHYLNGKILSIHKYTSPEYVCSLSQYRLIDETNVHQVRRWYPIFRNLTEFMRPIHILYKTQFALAKYNLNKQILTSREHLNKTKENLAEFENKCNDIKQDFIQLCKLNRDLNKRVEDIEVKNKKIQIEYENQIEEQIKKNQLLQDAIMCLQNNSSL</sequence>
<keyword evidence="2" id="KW-0539">Nucleus</keyword>